<dbReference type="EMBL" id="CP163439">
    <property type="protein sequence ID" value="XDQ39768.1"/>
    <property type="molecule type" value="Genomic_DNA"/>
</dbReference>
<name>A0AB39QC06_9ACTN</name>
<feature type="region of interest" description="Disordered" evidence="1">
    <location>
        <begin position="238"/>
        <end position="262"/>
    </location>
</feature>
<dbReference type="RefSeq" id="WP_369174481.1">
    <property type="nucleotide sequence ID" value="NZ_CP163439.1"/>
</dbReference>
<organism evidence="2">
    <name type="scientific">Streptomyces sp. R28</name>
    <dbReference type="NCBI Taxonomy" id="3238628"/>
    <lineage>
        <taxon>Bacteria</taxon>
        <taxon>Bacillati</taxon>
        <taxon>Actinomycetota</taxon>
        <taxon>Actinomycetes</taxon>
        <taxon>Kitasatosporales</taxon>
        <taxon>Streptomycetaceae</taxon>
        <taxon>Streptomyces</taxon>
    </lineage>
</organism>
<gene>
    <name evidence="2" type="ORF">AB5J49_44030</name>
</gene>
<proteinExistence type="predicted"/>
<dbReference type="AlphaFoldDB" id="A0AB39QC06"/>
<evidence type="ECO:0000313" key="2">
    <source>
        <dbReference type="EMBL" id="XDQ39768.1"/>
    </source>
</evidence>
<accession>A0AB39QC06</accession>
<feature type="compositionally biased region" description="Polar residues" evidence="1">
    <location>
        <begin position="251"/>
        <end position="262"/>
    </location>
</feature>
<reference evidence="2" key="1">
    <citation type="submission" date="2024-07" db="EMBL/GenBank/DDBJ databases">
        <authorList>
            <person name="Yu S.T."/>
        </authorList>
    </citation>
    <scope>NUCLEOTIDE SEQUENCE</scope>
    <source>
        <strain evidence="2">R28</strain>
    </source>
</reference>
<sequence>MPPPRTDLNSFAAALALRLPGTWTSEYHQHTAYEDQFPFAERLWDAGHVDHIVSQNVLGHHAILYGHDGEELYVTDRPLFRYQFVVAALEPDGFKNHQISPVREPNGIAVSNDPVRAAAAVTRRLLPRYRAALDAVRTNALVQPEPPHRQPAPEVAQTLTLVWYPDGVVGAPYDSVPEEARMTLFGCRFQYRPSEFAFVLPCSYSPKERALLVQLAAQRLTLQGIGVNFRRAVPLPTPAPGPAAASKTLPAVSSSPKSTARR</sequence>
<evidence type="ECO:0000256" key="1">
    <source>
        <dbReference type="SAM" id="MobiDB-lite"/>
    </source>
</evidence>
<protein>
    <submittedName>
        <fullName evidence="2">Uncharacterized protein</fullName>
    </submittedName>
</protein>